<dbReference type="RefSeq" id="WP_118341879.1">
    <property type="nucleotide sequence ID" value="NZ_QSEY01000016.1"/>
</dbReference>
<dbReference type="AlphaFoldDB" id="A0A413R486"/>
<dbReference type="Proteomes" id="UP000286341">
    <property type="component" value="Unassembled WGS sequence"/>
</dbReference>
<protein>
    <submittedName>
        <fullName evidence="2">Multidrug MFS transporter</fullName>
    </submittedName>
</protein>
<dbReference type="EMBL" id="QSFB01000001">
    <property type="protein sequence ID" value="RHA16348.1"/>
    <property type="molecule type" value="Genomic_DNA"/>
</dbReference>
<dbReference type="InterPro" id="IPR007235">
    <property type="entry name" value="Glyco_trans_28_C"/>
</dbReference>
<gene>
    <name evidence="2" type="ORF">DW948_00020</name>
</gene>
<reference evidence="2 3" key="1">
    <citation type="submission" date="2018-08" db="EMBL/GenBank/DDBJ databases">
        <title>A genome reference for cultivated species of the human gut microbiota.</title>
        <authorList>
            <person name="Zou Y."/>
            <person name="Xue W."/>
            <person name="Luo G."/>
        </authorList>
    </citation>
    <scope>NUCLEOTIDE SEQUENCE [LARGE SCALE GENOMIC DNA]</scope>
    <source>
        <strain evidence="2 3">AM44-1AT</strain>
    </source>
</reference>
<evidence type="ECO:0000259" key="1">
    <source>
        <dbReference type="Pfam" id="PF04101"/>
    </source>
</evidence>
<evidence type="ECO:0000313" key="2">
    <source>
        <dbReference type="EMBL" id="RHA16348.1"/>
    </source>
</evidence>
<proteinExistence type="predicted"/>
<dbReference type="Gene3D" id="3.40.50.2000">
    <property type="entry name" value="Glycogen Phosphorylase B"/>
    <property type="match status" value="1"/>
</dbReference>
<evidence type="ECO:0000313" key="3">
    <source>
        <dbReference type="Proteomes" id="UP000286341"/>
    </source>
</evidence>
<organism evidence="2 3">
    <name type="scientific">Agathobacter rectalis</name>
    <dbReference type="NCBI Taxonomy" id="39491"/>
    <lineage>
        <taxon>Bacteria</taxon>
        <taxon>Bacillati</taxon>
        <taxon>Bacillota</taxon>
        <taxon>Clostridia</taxon>
        <taxon>Lachnospirales</taxon>
        <taxon>Lachnospiraceae</taxon>
        <taxon>Agathobacter</taxon>
    </lineage>
</organism>
<name>A0A413R486_9FIRM</name>
<dbReference type="GO" id="GO:0016758">
    <property type="term" value="F:hexosyltransferase activity"/>
    <property type="evidence" value="ECO:0007669"/>
    <property type="project" value="InterPro"/>
</dbReference>
<accession>A0A413R486</accession>
<comment type="caution">
    <text evidence="2">The sequence shown here is derived from an EMBL/GenBank/DDBJ whole genome shotgun (WGS) entry which is preliminary data.</text>
</comment>
<sequence>MIFVTVGTHEQPFNRLLKKIDELKKDGIIHEDVIMQTGFSTYEPKYCEWSKLIPYQQMIKNVEDARIVITHGGPASFIMPLQIGKVPIVVPRQRKFDEHVNDHQVEFARNVAERMGNIILVEDIEDLKSIIENYDSVKYNIDISMKSNNTNFCKKINKIVYEILKEKD</sequence>
<dbReference type="Pfam" id="PF04101">
    <property type="entry name" value="Glyco_tran_28_C"/>
    <property type="match status" value="1"/>
</dbReference>
<feature type="domain" description="Glycosyl transferase family 28 C-terminal" evidence="1">
    <location>
        <begin position="1"/>
        <end position="156"/>
    </location>
</feature>